<protein>
    <submittedName>
        <fullName evidence="3">3-phenylpropionate/cinnamic acid dioxygenase subunit beta</fullName>
        <ecNumber evidence="3">1.14.12.19</ecNumber>
    </submittedName>
</protein>
<comment type="similarity">
    <text evidence="1">Belongs to the bacterial ring-hydroxylating dioxygenase beta subunit family.</text>
</comment>
<organism evidence="3 4">
    <name type="scientific">Bacillus lumedeiriae</name>
    <dbReference type="NCBI Taxonomy" id="3058829"/>
    <lineage>
        <taxon>Bacteria</taxon>
        <taxon>Bacillati</taxon>
        <taxon>Bacillota</taxon>
        <taxon>Bacilli</taxon>
        <taxon>Bacillales</taxon>
        <taxon>Bacillaceae</taxon>
        <taxon>Bacillus</taxon>
    </lineage>
</organism>
<comment type="caution">
    <text evidence="3">The sequence shown here is derived from an EMBL/GenBank/DDBJ whole genome shotgun (WGS) entry which is preliminary data.</text>
</comment>
<gene>
    <name evidence="3" type="ORF">QYG89_13110</name>
</gene>
<keyword evidence="4" id="KW-1185">Reference proteome</keyword>
<evidence type="ECO:0000256" key="1">
    <source>
        <dbReference type="ARBA" id="ARBA00009570"/>
    </source>
</evidence>
<sequence length="177" mass="21411">MSMELQFQNTQVNAELQHEITQFLYHEAYLLDHHMYQEWHDLLTDDIIYRMPLRVTTERREGSNIVDDMTFFEETKKSLETRVKRLYTNSAWVEDPRTRQRHYITNIMVKPGDNSDEYKVRSYFHFKRSRASEHQLEEIIGEREDIIRKVDGQWKIAARRIIPDQAILTVMNLSMFL</sequence>
<keyword evidence="2 3" id="KW-0560">Oxidoreductase</keyword>
<dbReference type="RefSeq" id="WP_404318050.1">
    <property type="nucleotide sequence ID" value="NZ_JAUIYO010000012.1"/>
</dbReference>
<dbReference type="Pfam" id="PF00866">
    <property type="entry name" value="Ring_hydroxyl_B"/>
    <property type="match status" value="1"/>
</dbReference>
<dbReference type="CDD" id="cd00667">
    <property type="entry name" value="ring_hydroxylating_dioxygenases_beta"/>
    <property type="match status" value="1"/>
</dbReference>
<proteinExistence type="inferred from homology"/>
<dbReference type="PANTHER" id="PTHR41534:SF2">
    <property type="entry name" value="3-PHENYLPROPIONATE_CINNAMIC ACID DIOXYGENASE SUBUNIT BETA"/>
    <property type="match status" value="1"/>
</dbReference>
<reference evidence="3 4" key="1">
    <citation type="submission" date="2023-07" db="EMBL/GenBank/DDBJ databases">
        <title>Bacillus lucianemedeirus sp. nov, a new species isolated from an immunobiological production facility.</title>
        <authorList>
            <person name="Costa L.V."/>
            <person name="Miranda R.V.S.L."/>
            <person name="Brandao M.L.L."/>
            <person name="Reis C.M.F."/>
            <person name="Frazao A.M."/>
            <person name="Cruz F.V."/>
            <person name="Baio P.V.P."/>
            <person name="Veras J.F.C."/>
            <person name="Ramos J.N."/>
            <person name="Vieira V."/>
        </authorList>
    </citation>
    <scope>NUCLEOTIDE SEQUENCE [LARGE SCALE GENOMIC DNA]</scope>
    <source>
        <strain evidence="3 4">B190/17</strain>
    </source>
</reference>
<dbReference type="EMBL" id="JAUIYO010000012">
    <property type="protein sequence ID" value="MFK2826588.1"/>
    <property type="molecule type" value="Genomic_DNA"/>
</dbReference>
<dbReference type="Proteomes" id="UP001619911">
    <property type="component" value="Unassembled WGS sequence"/>
</dbReference>
<keyword evidence="3" id="KW-0223">Dioxygenase</keyword>
<dbReference type="SUPFAM" id="SSF54427">
    <property type="entry name" value="NTF2-like"/>
    <property type="match status" value="1"/>
</dbReference>
<dbReference type="Gene3D" id="3.10.450.50">
    <property type="match status" value="1"/>
</dbReference>
<evidence type="ECO:0000313" key="4">
    <source>
        <dbReference type="Proteomes" id="UP001619911"/>
    </source>
</evidence>
<name>A0ABW8IAP9_9BACI</name>
<evidence type="ECO:0000313" key="3">
    <source>
        <dbReference type="EMBL" id="MFK2826588.1"/>
    </source>
</evidence>
<dbReference type="PANTHER" id="PTHR41534">
    <property type="entry name" value="BLR3401 PROTEIN"/>
    <property type="match status" value="1"/>
</dbReference>
<dbReference type="InterPro" id="IPR032710">
    <property type="entry name" value="NTF2-like_dom_sf"/>
</dbReference>
<dbReference type="GO" id="GO:0008695">
    <property type="term" value="F:3-phenylpropionate dioxygenase activity"/>
    <property type="evidence" value="ECO:0007669"/>
    <property type="project" value="UniProtKB-EC"/>
</dbReference>
<accession>A0ABW8IAP9</accession>
<dbReference type="EC" id="1.14.12.19" evidence="3"/>
<dbReference type="InterPro" id="IPR000391">
    <property type="entry name" value="Rng_hydr_dOase-bsu"/>
</dbReference>
<dbReference type="NCBIfam" id="NF007479">
    <property type="entry name" value="PRK10069.1"/>
    <property type="match status" value="1"/>
</dbReference>
<evidence type="ECO:0000256" key="2">
    <source>
        <dbReference type="ARBA" id="ARBA00023002"/>
    </source>
</evidence>